<evidence type="ECO:0000313" key="1">
    <source>
        <dbReference type="EMBL" id="RSZ64487.1"/>
    </source>
</evidence>
<sequence length="94" mass="10033">MERDVADRVAAGIRAIPGVAGLHAGRFGEVALLYPRHRVRGLRVTPTVLEVHLVVDLAAPRPLPEISAQVRAVVADFLETEVDVFFADATGGPP</sequence>
<reference evidence="1 2" key="1">
    <citation type="submission" date="2018-12" db="EMBL/GenBank/DDBJ databases">
        <title>YIM 101343 draft genome.</title>
        <authorList>
            <person name="Chen X."/>
        </authorList>
    </citation>
    <scope>NUCLEOTIDE SEQUENCE [LARGE SCALE GENOMIC DNA]</scope>
    <source>
        <strain evidence="1 2">YIM 101343</strain>
    </source>
</reference>
<comment type="caution">
    <text evidence="1">The sequence shown here is derived from an EMBL/GenBank/DDBJ whole genome shotgun (WGS) entry which is preliminary data.</text>
</comment>
<dbReference type="EMBL" id="RXHJ01000005">
    <property type="protein sequence ID" value="RSZ64487.1"/>
    <property type="molecule type" value="Genomic_DNA"/>
</dbReference>
<accession>A0A3R9ZF60</accession>
<keyword evidence="2" id="KW-1185">Reference proteome</keyword>
<gene>
    <name evidence="1" type="ORF">EAH68_04695</name>
</gene>
<dbReference type="AlphaFoldDB" id="A0A3R9ZF60"/>
<evidence type="ECO:0008006" key="3">
    <source>
        <dbReference type="Google" id="ProtNLM"/>
    </source>
</evidence>
<name>A0A3R9ZF60_9CORY</name>
<dbReference type="Proteomes" id="UP000274907">
    <property type="component" value="Unassembled WGS sequence"/>
</dbReference>
<organism evidence="1 2">
    <name type="scientific">Corynebacterium hylobatis</name>
    <dbReference type="NCBI Taxonomy" id="1859290"/>
    <lineage>
        <taxon>Bacteria</taxon>
        <taxon>Bacillati</taxon>
        <taxon>Actinomycetota</taxon>
        <taxon>Actinomycetes</taxon>
        <taxon>Mycobacteriales</taxon>
        <taxon>Corynebacteriaceae</taxon>
        <taxon>Corynebacterium</taxon>
    </lineage>
</organism>
<evidence type="ECO:0000313" key="2">
    <source>
        <dbReference type="Proteomes" id="UP000274907"/>
    </source>
</evidence>
<dbReference type="OrthoDB" id="5195799at2"/>
<protein>
    <recommendedName>
        <fullName evidence="3">Asp23/Gls24 family envelope stress response protein</fullName>
    </recommendedName>
</protein>
<proteinExistence type="predicted"/>